<comment type="caution">
    <text evidence="2">The sequence shown here is derived from an EMBL/GenBank/DDBJ whole genome shotgun (WGS) entry which is preliminary data.</text>
</comment>
<dbReference type="AlphaFoldDB" id="A0A8J4VEC0"/>
<keyword evidence="1" id="KW-0812">Transmembrane</keyword>
<name>A0A8J4VEC0_9ROSI</name>
<keyword evidence="1" id="KW-0472">Membrane</keyword>
<accession>A0A8J4VEC0</accession>
<evidence type="ECO:0000313" key="2">
    <source>
        <dbReference type="EMBL" id="KAF3958273.1"/>
    </source>
</evidence>
<reference evidence="2" key="1">
    <citation type="submission" date="2020-03" db="EMBL/GenBank/DDBJ databases">
        <title>Castanea mollissima Vanexum genome sequencing.</title>
        <authorList>
            <person name="Staton M."/>
        </authorList>
    </citation>
    <scope>NUCLEOTIDE SEQUENCE</scope>
    <source>
        <tissue evidence="2">Leaf</tissue>
    </source>
</reference>
<sequence>MLYDRLLLHSHITAFSFDLNLSFSVGLKILNFVSVLANSWEMYISKRKYLRSLQHHIRSDVFQVMVTS</sequence>
<gene>
    <name evidence="2" type="ORF">CMV_016804</name>
</gene>
<keyword evidence="1" id="KW-1133">Transmembrane helix</keyword>
<feature type="transmembrane region" description="Helical" evidence="1">
    <location>
        <begin position="20"/>
        <end position="40"/>
    </location>
</feature>
<dbReference type="Proteomes" id="UP000737018">
    <property type="component" value="Unassembled WGS sequence"/>
</dbReference>
<keyword evidence="3" id="KW-1185">Reference proteome</keyword>
<proteinExistence type="predicted"/>
<evidence type="ECO:0000256" key="1">
    <source>
        <dbReference type="SAM" id="Phobius"/>
    </source>
</evidence>
<protein>
    <submittedName>
        <fullName evidence="2">Uncharacterized protein</fullName>
    </submittedName>
</protein>
<organism evidence="2 3">
    <name type="scientific">Castanea mollissima</name>
    <name type="common">Chinese chestnut</name>
    <dbReference type="NCBI Taxonomy" id="60419"/>
    <lineage>
        <taxon>Eukaryota</taxon>
        <taxon>Viridiplantae</taxon>
        <taxon>Streptophyta</taxon>
        <taxon>Embryophyta</taxon>
        <taxon>Tracheophyta</taxon>
        <taxon>Spermatophyta</taxon>
        <taxon>Magnoliopsida</taxon>
        <taxon>eudicotyledons</taxon>
        <taxon>Gunneridae</taxon>
        <taxon>Pentapetalae</taxon>
        <taxon>rosids</taxon>
        <taxon>fabids</taxon>
        <taxon>Fagales</taxon>
        <taxon>Fagaceae</taxon>
        <taxon>Castanea</taxon>
    </lineage>
</organism>
<dbReference type="EMBL" id="JRKL02002599">
    <property type="protein sequence ID" value="KAF3958273.1"/>
    <property type="molecule type" value="Genomic_DNA"/>
</dbReference>
<evidence type="ECO:0000313" key="3">
    <source>
        <dbReference type="Proteomes" id="UP000737018"/>
    </source>
</evidence>